<sequence length="99" mass="11055">MQLRFRHASWDGQVRSGGLVCRIRIPLEAEAMARCERAKWCALVTQGVDLSGAECNEEHVSARSSERLQQEIRYDGVSEVGQKGSRVGELRLENVDGIL</sequence>
<protein>
    <submittedName>
        <fullName evidence="1">Uncharacterized protein</fullName>
    </submittedName>
</protein>
<name>A0A5J4Z453_PORPP</name>
<accession>A0A5J4Z453</accession>
<organism evidence="1 2">
    <name type="scientific">Porphyridium purpureum</name>
    <name type="common">Red alga</name>
    <name type="synonym">Porphyridium cruentum</name>
    <dbReference type="NCBI Taxonomy" id="35688"/>
    <lineage>
        <taxon>Eukaryota</taxon>
        <taxon>Rhodophyta</taxon>
        <taxon>Bangiophyceae</taxon>
        <taxon>Porphyridiales</taxon>
        <taxon>Porphyridiaceae</taxon>
        <taxon>Porphyridium</taxon>
    </lineage>
</organism>
<dbReference type="EMBL" id="VRMN01000001">
    <property type="protein sequence ID" value="KAA8498759.1"/>
    <property type="molecule type" value="Genomic_DNA"/>
</dbReference>
<keyword evidence="2" id="KW-1185">Reference proteome</keyword>
<reference evidence="2" key="1">
    <citation type="journal article" date="2019" name="Nat. Commun.">
        <title>Expansion of phycobilisome linker gene families in mesophilic red algae.</title>
        <authorList>
            <person name="Lee J."/>
            <person name="Kim D."/>
            <person name="Bhattacharya D."/>
            <person name="Yoon H.S."/>
        </authorList>
    </citation>
    <scope>NUCLEOTIDE SEQUENCE [LARGE SCALE GENOMIC DNA]</scope>
    <source>
        <strain evidence="2">CCMP 1328</strain>
    </source>
</reference>
<evidence type="ECO:0000313" key="2">
    <source>
        <dbReference type="Proteomes" id="UP000324585"/>
    </source>
</evidence>
<proteinExistence type="predicted"/>
<comment type="caution">
    <text evidence="1">The sequence shown here is derived from an EMBL/GenBank/DDBJ whole genome shotgun (WGS) entry which is preliminary data.</text>
</comment>
<gene>
    <name evidence="1" type="ORF">FVE85_6344</name>
</gene>
<dbReference type="AlphaFoldDB" id="A0A5J4Z453"/>
<evidence type="ECO:0000313" key="1">
    <source>
        <dbReference type="EMBL" id="KAA8498759.1"/>
    </source>
</evidence>
<dbReference type="Proteomes" id="UP000324585">
    <property type="component" value="Unassembled WGS sequence"/>
</dbReference>